<dbReference type="AlphaFoldDB" id="A0A9P6I5X7"/>
<evidence type="ECO:0000256" key="1">
    <source>
        <dbReference type="SAM" id="Phobius"/>
    </source>
</evidence>
<evidence type="ECO:0000259" key="2">
    <source>
        <dbReference type="Pfam" id="PF23584"/>
    </source>
</evidence>
<protein>
    <recommendedName>
        <fullName evidence="2">DUF7136 domain-containing protein</fullName>
    </recommendedName>
</protein>
<keyword evidence="1" id="KW-0472">Membrane</keyword>
<reference evidence="3" key="2">
    <citation type="submission" date="2020-11" db="EMBL/GenBank/DDBJ databases">
        <title>Whole genome sequencing of Colletotrichum sp.</title>
        <authorList>
            <person name="Li H."/>
        </authorList>
    </citation>
    <scope>NUCLEOTIDE SEQUENCE</scope>
    <source>
        <strain evidence="3">CkLH20</strain>
    </source>
</reference>
<evidence type="ECO:0000313" key="3">
    <source>
        <dbReference type="EMBL" id="KAF9875681.1"/>
    </source>
</evidence>
<sequence>MCVVSHLVWSLVGASAYLGAIAGATGGVLDIGLVFPRQNETYAPMERFPFVFALQNAKLAENLRPLIELNVLNASMSMLDKVVDREFDLIWANYSTEPYFVYGFADFRIEGPLRLLWKAWWRNCDESGDEVSIVSNSSDRFVVNFDIRQGAPTADVVATTAEEDTCPGLTIEVTDKTHDVPEPLSGINKQWGMCAVVASSSPTPTANPCRVKIDEATVESMKATELERWCRKAYPPPDCPEKDQAVQKLAIAGGATFAAVLGVAAFLFA</sequence>
<feature type="domain" description="DUF7136" evidence="2">
    <location>
        <begin position="26"/>
        <end position="239"/>
    </location>
</feature>
<dbReference type="GeneID" id="62162404"/>
<dbReference type="InterPro" id="IPR055560">
    <property type="entry name" value="DUF7136"/>
</dbReference>
<feature type="transmembrane region" description="Helical" evidence="1">
    <location>
        <begin position="249"/>
        <end position="268"/>
    </location>
</feature>
<organism evidence="3 4">
    <name type="scientific">Colletotrichum karsti</name>
    <dbReference type="NCBI Taxonomy" id="1095194"/>
    <lineage>
        <taxon>Eukaryota</taxon>
        <taxon>Fungi</taxon>
        <taxon>Dikarya</taxon>
        <taxon>Ascomycota</taxon>
        <taxon>Pezizomycotina</taxon>
        <taxon>Sordariomycetes</taxon>
        <taxon>Hypocreomycetidae</taxon>
        <taxon>Glomerellales</taxon>
        <taxon>Glomerellaceae</taxon>
        <taxon>Colletotrichum</taxon>
        <taxon>Colletotrichum boninense species complex</taxon>
    </lineage>
</organism>
<name>A0A9P6I5X7_9PEZI</name>
<evidence type="ECO:0000313" key="4">
    <source>
        <dbReference type="Proteomes" id="UP000781932"/>
    </source>
</evidence>
<dbReference type="Pfam" id="PF23584">
    <property type="entry name" value="DUF7136"/>
    <property type="match status" value="1"/>
</dbReference>
<comment type="caution">
    <text evidence="3">The sequence shown here is derived from an EMBL/GenBank/DDBJ whole genome shotgun (WGS) entry which is preliminary data.</text>
</comment>
<dbReference type="RefSeq" id="XP_038745142.1">
    <property type="nucleotide sequence ID" value="XM_038889330.1"/>
</dbReference>
<dbReference type="OrthoDB" id="4490227at2759"/>
<gene>
    <name evidence="3" type="ORF">CkaCkLH20_06613</name>
</gene>
<dbReference type="Proteomes" id="UP000781932">
    <property type="component" value="Unassembled WGS sequence"/>
</dbReference>
<keyword evidence="4" id="KW-1185">Reference proteome</keyword>
<proteinExistence type="predicted"/>
<accession>A0A9P6I5X7</accession>
<dbReference type="EMBL" id="JAATWM020000020">
    <property type="protein sequence ID" value="KAF9875681.1"/>
    <property type="molecule type" value="Genomic_DNA"/>
</dbReference>
<keyword evidence="1" id="KW-0812">Transmembrane</keyword>
<reference evidence="3" key="1">
    <citation type="submission" date="2020-03" db="EMBL/GenBank/DDBJ databases">
        <authorList>
            <person name="He L."/>
        </authorList>
    </citation>
    <scope>NUCLEOTIDE SEQUENCE</scope>
    <source>
        <strain evidence="3">CkLH20</strain>
    </source>
</reference>
<keyword evidence="1" id="KW-1133">Transmembrane helix</keyword>